<evidence type="ECO:0000256" key="4">
    <source>
        <dbReference type="ARBA" id="ARBA00023136"/>
    </source>
</evidence>
<reference evidence="8" key="1">
    <citation type="submission" date="2023-06" db="EMBL/GenBank/DDBJ databases">
        <title>Genomic analysis of the entomopathogenic nematode Steinernema hermaphroditum.</title>
        <authorList>
            <person name="Schwarz E.M."/>
            <person name="Heppert J.K."/>
            <person name="Baniya A."/>
            <person name="Schwartz H.T."/>
            <person name="Tan C.-H."/>
            <person name="Antoshechkin I."/>
            <person name="Sternberg P.W."/>
            <person name="Goodrich-Blair H."/>
            <person name="Dillman A.R."/>
        </authorList>
    </citation>
    <scope>NUCLEOTIDE SEQUENCE</scope>
    <source>
        <strain evidence="8">PS9179</strain>
        <tissue evidence="8">Whole animal</tissue>
    </source>
</reference>
<sequence length="326" mass="36767">MSVNNATDASSEATPMFSPKDYPLGAMIIVFSGFVGVLVNGYVFFAVRKAKTFGYAFGRICISHTIANFGNCFVFGFLIAPILITNPEFHPTYLGARCGQFLIMVYNASLFSHLLTAINRFCVVYFPLKYNLLFDETTTKICIGVVWAISVIQVLPYFSYDCTLYFDAGTLEMLPTNTLCSLVVILYMCYYLSVVVIAIFGVLDFFTFLGIHFHNRNRVAANGNKVKQRREIRFFFQACVQDFAFLSELILYFSIAPYFNDNKWAHFMLTTFAWIGVHTVDGLIVIAFNKEIRTMINPRSSPSSIYNSSGPQISAYGRRDHPTSSS</sequence>
<dbReference type="AlphaFoldDB" id="A0AA39LYP1"/>
<feature type="region of interest" description="Disordered" evidence="5">
    <location>
        <begin position="301"/>
        <end position="326"/>
    </location>
</feature>
<protein>
    <recommendedName>
        <fullName evidence="7">G-protein coupled receptors family 1 profile domain-containing protein</fullName>
    </recommendedName>
</protein>
<dbReference type="GO" id="GO:0016020">
    <property type="term" value="C:membrane"/>
    <property type="evidence" value="ECO:0007669"/>
    <property type="project" value="UniProtKB-SubCell"/>
</dbReference>
<proteinExistence type="predicted"/>
<evidence type="ECO:0000256" key="3">
    <source>
        <dbReference type="ARBA" id="ARBA00022989"/>
    </source>
</evidence>
<evidence type="ECO:0000259" key="7">
    <source>
        <dbReference type="PROSITE" id="PS50262"/>
    </source>
</evidence>
<dbReference type="Gene3D" id="1.20.1070.10">
    <property type="entry name" value="Rhodopsin 7-helix transmembrane proteins"/>
    <property type="match status" value="1"/>
</dbReference>
<evidence type="ECO:0000256" key="2">
    <source>
        <dbReference type="ARBA" id="ARBA00022692"/>
    </source>
</evidence>
<name>A0AA39LYP1_9BILA</name>
<dbReference type="Proteomes" id="UP001175271">
    <property type="component" value="Unassembled WGS sequence"/>
</dbReference>
<feature type="domain" description="G-protein coupled receptors family 1 profile" evidence="7">
    <location>
        <begin position="108"/>
        <end position="211"/>
    </location>
</feature>
<dbReference type="InterPro" id="IPR019430">
    <property type="entry name" value="7TM_GPCR_serpentine_rcpt_Srx"/>
</dbReference>
<feature type="transmembrane region" description="Helical" evidence="6">
    <location>
        <begin position="104"/>
        <end position="128"/>
    </location>
</feature>
<evidence type="ECO:0000256" key="1">
    <source>
        <dbReference type="ARBA" id="ARBA00004370"/>
    </source>
</evidence>
<dbReference type="PANTHER" id="PTHR23017:SF3">
    <property type="entry name" value="G-PROTEIN COUPLED RECEPTORS FAMILY 1 PROFILE DOMAIN-CONTAINING PROTEIN"/>
    <property type="match status" value="1"/>
</dbReference>
<gene>
    <name evidence="8" type="ORF">QR680_007175</name>
</gene>
<dbReference type="PANTHER" id="PTHR23017">
    <property type="entry name" value="SERPENTINE RECEPTOR, CLASS X"/>
    <property type="match status" value="1"/>
</dbReference>
<dbReference type="CDD" id="cd00637">
    <property type="entry name" value="7tm_classA_rhodopsin-like"/>
    <property type="match status" value="1"/>
</dbReference>
<keyword evidence="3 6" id="KW-1133">Transmembrane helix</keyword>
<feature type="transmembrane region" description="Helical" evidence="6">
    <location>
        <begin position="180"/>
        <end position="213"/>
    </location>
</feature>
<feature type="transmembrane region" description="Helical" evidence="6">
    <location>
        <begin position="267"/>
        <end position="289"/>
    </location>
</feature>
<comment type="caution">
    <text evidence="8">The sequence shown here is derived from an EMBL/GenBank/DDBJ whole genome shotgun (WGS) entry which is preliminary data.</text>
</comment>
<evidence type="ECO:0000256" key="5">
    <source>
        <dbReference type="SAM" id="MobiDB-lite"/>
    </source>
</evidence>
<keyword evidence="9" id="KW-1185">Reference proteome</keyword>
<accession>A0AA39LYP1</accession>
<evidence type="ECO:0000313" key="9">
    <source>
        <dbReference type="Proteomes" id="UP001175271"/>
    </source>
</evidence>
<evidence type="ECO:0000313" key="8">
    <source>
        <dbReference type="EMBL" id="KAK0414155.1"/>
    </source>
</evidence>
<dbReference type="PROSITE" id="PS50262">
    <property type="entry name" value="G_PROTEIN_RECEP_F1_2"/>
    <property type="match status" value="1"/>
</dbReference>
<keyword evidence="2 6" id="KW-0812">Transmembrane</keyword>
<evidence type="ECO:0000256" key="6">
    <source>
        <dbReference type="SAM" id="Phobius"/>
    </source>
</evidence>
<keyword evidence="4 6" id="KW-0472">Membrane</keyword>
<feature type="transmembrane region" description="Helical" evidence="6">
    <location>
        <begin position="234"/>
        <end position="255"/>
    </location>
</feature>
<comment type="subcellular location">
    <subcellularLocation>
        <location evidence="1">Membrane</location>
    </subcellularLocation>
</comment>
<dbReference type="InterPro" id="IPR017452">
    <property type="entry name" value="GPCR_Rhodpsn_7TM"/>
</dbReference>
<feature type="transmembrane region" description="Helical" evidence="6">
    <location>
        <begin position="140"/>
        <end position="160"/>
    </location>
</feature>
<dbReference type="SUPFAM" id="SSF81321">
    <property type="entry name" value="Family A G protein-coupled receptor-like"/>
    <property type="match status" value="1"/>
</dbReference>
<feature type="compositionally biased region" description="Basic and acidic residues" evidence="5">
    <location>
        <begin position="317"/>
        <end position="326"/>
    </location>
</feature>
<feature type="transmembrane region" description="Helical" evidence="6">
    <location>
        <begin position="66"/>
        <end position="84"/>
    </location>
</feature>
<dbReference type="EMBL" id="JAUCMV010000003">
    <property type="protein sequence ID" value="KAK0414155.1"/>
    <property type="molecule type" value="Genomic_DNA"/>
</dbReference>
<feature type="transmembrane region" description="Helical" evidence="6">
    <location>
        <begin position="24"/>
        <end position="45"/>
    </location>
</feature>
<organism evidence="8 9">
    <name type="scientific">Steinernema hermaphroditum</name>
    <dbReference type="NCBI Taxonomy" id="289476"/>
    <lineage>
        <taxon>Eukaryota</taxon>
        <taxon>Metazoa</taxon>
        <taxon>Ecdysozoa</taxon>
        <taxon>Nematoda</taxon>
        <taxon>Chromadorea</taxon>
        <taxon>Rhabditida</taxon>
        <taxon>Tylenchina</taxon>
        <taxon>Panagrolaimomorpha</taxon>
        <taxon>Strongyloidoidea</taxon>
        <taxon>Steinernematidae</taxon>
        <taxon>Steinernema</taxon>
    </lineage>
</organism>
<dbReference type="Pfam" id="PF10328">
    <property type="entry name" value="7TM_GPCR_Srx"/>
    <property type="match status" value="1"/>
</dbReference>